<feature type="transmembrane region" description="Helical" evidence="1">
    <location>
        <begin position="7"/>
        <end position="23"/>
    </location>
</feature>
<feature type="transmembrane region" description="Helical" evidence="1">
    <location>
        <begin position="57"/>
        <end position="75"/>
    </location>
</feature>
<accession>A0ABR6E5Z9</accession>
<dbReference type="Proteomes" id="UP000544052">
    <property type="component" value="Unassembled WGS sequence"/>
</dbReference>
<proteinExistence type="predicted"/>
<organism evidence="2 3">
    <name type="scientific">Limosilactobacillus fastidiosus</name>
    <dbReference type="NCBI Taxonomy" id="2759855"/>
    <lineage>
        <taxon>Bacteria</taxon>
        <taxon>Bacillati</taxon>
        <taxon>Bacillota</taxon>
        <taxon>Bacilli</taxon>
        <taxon>Lactobacillales</taxon>
        <taxon>Lactobacillaceae</taxon>
        <taxon>Limosilactobacillus</taxon>
    </lineage>
</organism>
<dbReference type="RefSeq" id="WP_182582668.1">
    <property type="nucleotide sequence ID" value="NZ_JACIUZ010000020.1"/>
</dbReference>
<evidence type="ECO:0000313" key="2">
    <source>
        <dbReference type="EMBL" id="MBB1062621.1"/>
    </source>
</evidence>
<feature type="transmembrane region" description="Helical" evidence="1">
    <location>
        <begin position="117"/>
        <end position="135"/>
    </location>
</feature>
<keyword evidence="3" id="KW-1185">Reference proteome</keyword>
<gene>
    <name evidence="2" type="ORF">H5R64_02230</name>
</gene>
<reference evidence="2 3" key="1">
    <citation type="submission" date="2020-07" db="EMBL/GenBank/DDBJ databases">
        <title>Description of Limosilactobacillus balticus sp. nov., Limosilactobacillus agrestis sp. nov., Limosilactobacillus albertensis sp. nov., Limosilactobacillus rudii sp. nov., Limosilactobacillus fastidiosus sp. nov., five novel Limosilactobacillus species isolated from the vertebrate gastrointestinal tract, and proposal of 6 subspecies of Limosilactobacillus reuteri adapted to the gastrointestinal tract of specific vertebrate hosts.</title>
        <authorList>
            <person name="Li F."/>
            <person name="Cheng C."/>
            <person name="Zheng J."/>
            <person name="Quevedo R.M."/>
            <person name="Li J."/>
            <person name="Roos S."/>
            <person name="Gaenzle M.G."/>
            <person name="Walter J."/>
        </authorList>
    </citation>
    <scope>NUCLEOTIDE SEQUENCE [LARGE SCALE GENOMIC DNA]</scope>
    <source>
        <strain evidence="2 3">WF-MO7-1</strain>
    </source>
</reference>
<protein>
    <submittedName>
        <fullName evidence="2">Uncharacterized protein</fullName>
    </submittedName>
</protein>
<name>A0ABR6E5Z9_9LACO</name>
<keyword evidence="1" id="KW-1133">Transmembrane helix</keyword>
<evidence type="ECO:0000313" key="3">
    <source>
        <dbReference type="Proteomes" id="UP000544052"/>
    </source>
</evidence>
<dbReference type="EMBL" id="JACIUZ010000020">
    <property type="protein sequence ID" value="MBB1062621.1"/>
    <property type="molecule type" value="Genomic_DNA"/>
</dbReference>
<evidence type="ECO:0000256" key="1">
    <source>
        <dbReference type="SAM" id="Phobius"/>
    </source>
</evidence>
<feature type="transmembrane region" description="Helical" evidence="1">
    <location>
        <begin position="147"/>
        <end position="173"/>
    </location>
</feature>
<keyword evidence="1" id="KW-0812">Transmembrane</keyword>
<keyword evidence="1" id="KW-0472">Membrane</keyword>
<comment type="caution">
    <text evidence="2">The sequence shown here is derived from an EMBL/GenBank/DDBJ whole genome shotgun (WGS) entry which is preliminary data.</text>
</comment>
<sequence>MTAAFKAVGLSILLTAFYLFPFIEQTFGNHLRASWTDFNFVQQPMQIINSSINDEPVQVVGFLLILTLLLGFIYLRKSAVLEKYSYFSGLVLVLLTTKLFPWGAILNTPLVNLQFPYRLNGLATIMFCIYLSFIVENIVIRLKKSYYVTTIVSLLVLITITNGLVITASHQIIE</sequence>
<feature type="transmembrane region" description="Helical" evidence="1">
    <location>
        <begin position="87"/>
        <end position="105"/>
    </location>
</feature>